<comment type="subcellular location">
    <subcellularLocation>
        <location evidence="1">Cell membrane</location>
        <topology evidence="1">Multi-pass membrane protein</topology>
    </subcellularLocation>
</comment>
<feature type="transmembrane region" description="Helical" evidence="6">
    <location>
        <begin position="60"/>
        <end position="77"/>
    </location>
</feature>
<feature type="transmembrane region" description="Helical" evidence="6">
    <location>
        <begin position="83"/>
        <end position="102"/>
    </location>
</feature>
<evidence type="ECO:0000256" key="2">
    <source>
        <dbReference type="ARBA" id="ARBA00022475"/>
    </source>
</evidence>
<proteinExistence type="predicted"/>
<evidence type="ECO:0000313" key="8">
    <source>
        <dbReference type="Proteomes" id="UP001310386"/>
    </source>
</evidence>
<sequence length="322" mass="34556">MDKGIRWFPYFVLLAALCLIPLLFSSYVLGIASEILIFSIFALSLNVLVGYTGLVSLGHAAFFGVGAYASSLIALHFSDHLMITLAGGFIIAVIVSAVIGFFCTRVSGFYFLMLTLAFSQMIYGLVYRWGSLTGGDNGLSGIPKPRLLPSFRIDSGVSVYFLILIVFGVVLLGLNIVLRSPFGQILSGIRENEVRMKAMGYNTTLYKIYSFLIAGGLGGVAGSMYSYFNGFVSPKDVYWTLSGEVLIMVLVGGVATLIGPVLGAAFIVILKTVVGSYTDLWMLILGIVFILFVIFIPKGIAGIGSLRKKRAAGASVPLNAEN</sequence>
<dbReference type="InterPro" id="IPR043428">
    <property type="entry name" value="LivM-like"/>
</dbReference>
<evidence type="ECO:0000256" key="3">
    <source>
        <dbReference type="ARBA" id="ARBA00022692"/>
    </source>
</evidence>
<dbReference type="PANTHER" id="PTHR30482">
    <property type="entry name" value="HIGH-AFFINITY BRANCHED-CHAIN AMINO ACID TRANSPORT SYSTEM PERMEASE"/>
    <property type="match status" value="1"/>
</dbReference>
<accession>A0ABU5ZD30</accession>
<feature type="transmembrane region" description="Helical" evidence="6">
    <location>
        <begin position="35"/>
        <end position="53"/>
    </location>
</feature>
<feature type="transmembrane region" description="Helical" evidence="6">
    <location>
        <begin position="109"/>
        <end position="130"/>
    </location>
</feature>
<dbReference type="Pfam" id="PF02653">
    <property type="entry name" value="BPD_transp_2"/>
    <property type="match status" value="1"/>
</dbReference>
<keyword evidence="4 6" id="KW-1133">Transmembrane helix</keyword>
<comment type="caution">
    <text evidence="7">The sequence shown here is derived from an EMBL/GenBank/DDBJ whole genome shotgun (WGS) entry which is preliminary data.</text>
</comment>
<keyword evidence="5 6" id="KW-0472">Membrane</keyword>
<evidence type="ECO:0000256" key="6">
    <source>
        <dbReference type="SAM" id="Phobius"/>
    </source>
</evidence>
<dbReference type="RefSeq" id="WP_371752274.1">
    <property type="nucleotide sequence ID" value="NZ_JAYJLD010000001.1"/>
</dbReference>
<evidence type="ECO:0000313" key="7">
    <source>
        <dbReference type="EMBL" id="MEB3100162.1"/>
    </source>
</evidence>
<dbReference type="EMBL" id="JAYJLD010000001">
    <property type="protein sequence ID" value="MEB3100162.1"/>
    <property type="molecule type" value="Genomic_DNA"/>
</dbReference>
<name>A0ABU5ZD30_9BACL</name>
<feature type="transmembrane region" description="Helical" evidence="6">
    <location>
        <begin position="280"/>
        <end position="300"/>
    </location>
</feature>
<keyword evidence="3 6" id="KW-0812">Transmembrane</keyword>
<organism evidence="7 8">
    <name type="scientific">Ferviditalea candida</name>
    <dbReference type="NCBI Taxonomy" id="3108399"/>
    <lineage>
        <taxon>Bacteria</taxon>
        <taxon>Bacillati</taxon>
        <taxon>Bacillota</taxon>
        <taxon>Bacilli</taxon>
        <taxon>Bacillales</taxon>
        <taxon>Paenibacillaceae</taxon>
        <taxon>Ferviditalea</taxon>
    </lineage>
</organism>
<feature type="transmembrane region" description="Helical" evidence="6">
    <location>
        <begin position="205"/>
        <end position="225"/>
    </location>
</feature>
<dbReference type="Proteomes" id="UP001310386">
    <property type="component" value="Unassembled WGS sequence"/>
</dbReference>
<feature type="transmembrane region" description="Helical" evidence="6">
    <location>
        <begin position="157"/>
        <end position="178"/>
    </location>
</feature>
<evidence type="ECO:0000256" key="1">
    <source>
        <dbReference type="ARBA" id="ARBA00004651"/>
    </source>
</evidence>
<feature type="transmembrane region" description="Helical" evidence="6">
    <location>
        <begin position="7"/>
        <end position="29"/>
    </location>
</feature>
<dbReference type="PANTHER" id="PTHR30482:SF17">
    <property type="entry name" value="ABC TRANSPORTER ATP-BINDING PROTEIN"/>
    <property type="match status" value="1"/>
</dbReference>
<evidence type="ECO:0000256" key="5">
    <source>
        <dbReference type="ARBA" id="ARBA00023136"/>
    </source>
</evidence>
<keyword evidence="2" id="KW-1003">Cell membrane</keyword>
<dbReference type="CDD" id="cd06581">
    <property type="entry name" value="TM_PBP1_LivM_like"/>
    <property type="match status" value="1"/>
</dbReference>
<keyword evidence="8" id="KW-1185">Reference proteome</keyword>
<reference evidence="7" key="1">
    <citation type="submission" date="2023-12" db="EMBL/GenBank/DDBJ databases">
        <title>Fervidustalea candida gen. nov., sp. nov., a novel member of the family Paenibacillaceae isolated from a geothermal area.</title>
        <authorList>
            <person name="Li W.-J."/>
            <person name="Jiao J.-Y."/>
            <person name="Chen Y."/>
        </authorList>
    </citation>
    <scope>NUCLEOTIDE SEQUENCE</scope>
    <source>
        <strain evidence="7">SYSU GA230002</strain>
    </source>
</reference>
<feature type="transmembrane region" description="Helical" evidence="6">
    <location>
        <begin position="245"/>
        <end position="268"/>
    </location>
</feature>
<protein>
    <submittedName>
        <fullName evidence="7">Branched-chain amino acid ABC transporter permease</fullName>
    </submittedName>
</protein>
<dbReference type="InterPro" id="IPR001851">
    <property type="entry name" value="ABC_transp_permease"/>
</dbReference>
<gene>
    <name evidence="7" type="ORF">VF724_00620</name>
</gene>
<evidence type="ECO:0000256" key="4">
    <source>
        <dbReference type="ARBA" id="ARBA00022989"/>
    </source>
</evidence>